<organism evidence="1 2">
    <name type="scientific">Streptomyces albiaxialis</name>
    <dbReference type="NCBI Taxonomy" id="329523"/>
    <lineage>
        <taxon>Bacteria</taxon>
        <taxon>Bacillati</taxon>
        <taxon>Actinomycetota</taxon>
        <taxon>Actinomycetes</taxon>
        <taxon>Kitasatosporales</taxon>
        <taxon>Streptomycetaceae</taxon>
        <taxon>Streptomyces</taxon>
    </lineage>
</organism>
<accession>A0ABN2WX38</accession>
<evidence type="ECO:0000313" key="2">
    <source>
        <dbReference type="Proteomes" id="UP001500016"/>
    </source>
</evidence>
<sequence>MKFTFLCDWTDETETQLYGDPFAIVVTANSHAEAAHKAAETAINSHGLQETHNPEEFWNEPNGARIASSHIGDIISTLTNRRNFEIMRAEEPEEEPACPHAELLRNHGKTVLEALAVYEARMASNVAKTQTAAAFGAIPKRDAKEIAQTFREQQEKGIQAREEINAISPE</sequence>
<comment type="caution">
    <text evidence="1">The sequence shown here is derived from an EMBL/GenBank/DDBJ whole genome shotgun (WGS) entry which is preliminary data.</text>
</comment>
<keyword evidence="2" id="KW-1185">Reference proteome</keyword>
<dbReference type="EMBL" id="BAAAPE010000023">
    <property type="protein sequence ID" value="GAA2100669.1"/>
    <property type="molecule type" value="Genomic_DNA"/>
</dbReference>
<evidence type="ECO:0000313" key="1">
    <source>
        <dbReference type="EMBL" id="GAA2100669.1"/>
    </source>
</evidence>
<reference evidence="1 2" key="1">
    <citation type="journal article" date="2019" name="Int. J. Syst. Evol. Microbiol.">
        <title>The Global Catalogue of Microorganisms (GCM) 10K type strain sequencing project: providing services to taxonomists for standard genome sequencing and annotation.</title>
        <authorList>
            <consortium name="The Broad Institute Genomics Platform"/>
            <consortium name="The Broad Institute Genome Sequencing Center for Infectious Disease"/>
            <person name="Wu L."/>
            <person name="Ma J."/>
        </authorList>
    </citation>
    <scope>NUCLEOTIDE SEQUENCE [LARGE SCALE GENOMIC DNA]</scope>
    <source>
        <strain evidence="1 2">JCM 15478</strain>
    </source>
</reference>
<name>A0ABN2WX38_9ACTN</name>
<dbReference type="Proteomes" id="UP001500016">
    <property type="component" value="Unassembled WGS sequence"/>
</dbReference>
<proteinExistence type="predicted"/>
<dbReference type="RefSeq" id="WP_344534601.1">
    <property type="nucleotide sequence ID" value="NZ_BAAAPE010000023.1"/>
</dbReference>
<gene>
    <name evidence="1" type="ORF">GCM10009801_73360</name>
</gene>
<protein>
    <submittedName>
        <fullName evidence="1">Uncharacterized protein</fullName>
    </submittedName>
</protein>